<comment type="catalytic activity">
    <reaction evidence="5 6">
        <text>alpha-maltose 1-phosphate + [(1-&gt;4)-alpha-D-glucosyl](n) = [(1-&gt;4)-alpha-D-glucosyl](n+2) + phosphate</text>
        <dbReference type="Rhea" id="RHEA:42692"/>
        <dbReference type="Rhea" id="RHEA-COMP:9584"/>
        <dbReference type="Rhea" id="RHEA-COMP:10183"/>
        <dbReference type="ChEBI" id="CHEBI:15444"/>
        <dbReference type="ChEBI" id="CHEBI:43474"/>
        <dbReference type="ChEBI" id="CHEBI:63576"/>
        <dbReference type="EC" id="2.4.99.16"/>
    </reaction>
</comment>
<feature type="binding site" evidence="6">
    <location>
        <position position="324"/>
    </location>
    <ligand>
        <name>alpha-maltose 1-phosphate</name>
        <dbReference type="ChEBI" id="CHEBI:63576"/>
    </ligand>
</feature>
<dbReference type="PANTHER" id="PTHR47786">
    <property type="entry name" value="ALPHA-1,4-GLUCAN:MALTOSE-1-PHOSPHATE MALTOSYLTRANSFERASE"/>
    <property type="match status" value="1"/>
</dbReference>
<organism evidence="8 9">
    <name type="scientific">Subtercola lobariae</name>
    <dbReference type="NCBI Taxonomy" id="1588641"/>
    <lineage>
        <taxon>Bacteria</taxon>
        <taxon>Bacillati</taxon>
        <taxon>Actinomycetota</taxon>
        <taxon>Actinomycetes</taxon>
        <taxon>Micrococcales</taxon>
        <taxon>Microbacteriaceae</taxon>
        <taxon>Subtercola</taxon>
    </lineage>
</organism>
<keyword evidence="4 6" id="KW-0119">Carbohydrate metabolism</keyword>
<dbReference type="CDD" id="cd11344">
    <property type="entry name" value="AmyAc_GlgE_like"/>
    <property type="match status" value="1"/>
</dbReference>
<evidence type="ECO:0000256" key="1">
    <source>
        <dbReference type="ARBA" id="ARBA00011738"/>
    </source>
</evidence>
<feature type="active site" description="Proton donor" evidence="6">
    <location>
        <position position="423"/>
    </location>
</feature>
<evidence type="ECO:0000259" key="7">
    <source>
        <dbReference type="SMART" id="SM00642"/>
    </source>
</evidence>
<evidence type="ECO:0000313" key="9">
    <source>
        <dbReference type="Proteomes" id="UP000598775"/>
    </source>
</evidence>
<evidence type="ECO:0000256" key="3">
    <source>
        <dbReference type="ARBA" id="ARBA00022679"/>
    </source>
</evidence>
<comment type="similarity">
    <text evidence="6">Belongs to the glycosyl hydrolase 13 family. GlgE subfamily.</text>
</comment>
<dbReference type="Gene3D" id="2.60.40.1180">
    <property type="entry name" value="Golgi alpha-mannosidase II"/>
    <property type="match status" value="1"/>
</dbReference>
<dbReference type="Gene3D" id="1.20.58.80">
    <property type="entry name" value="Phosphotransferase system, lactose/cellobiose-type IIA subunit"/>
    <property type="match status" value="1"/>
</dbReference>
<dbReference type="InterPro" id="IPR013780">
    <property type="entry name" value="Glyco_hydro_b"/>
</dbReference>
<dbReference type="SUPFAM" id="SSF51445">
    <property type="entry name" value="(Trans)glycosidases"/>
    <property type="match status" value="1"/>
</dbReference>
<dbReference type="Gene3D" id="3.20.20.80">
    <property type="entry name" value="Glycosidases"/>
    <property type="match status" value="1"/>
</dbReference>
<feature type="domain" description="Glycosyl hydrolase family 13 catalytic" evidence="7">
    <location>
        <begin position="211"/>
        <end position="562"/>
    </location>
</feature>
<reference evidence="8 9" key="1">
    <citation type="journal article" date="2014" name="Int. J. Syst. Evol. Microbiol.">
        <title>Complete genome sequence of Corynebacterium casei LMG S-19264T (=DSM 44701T), isolated from a smear-ripened cheese.</title>
        <authorList>
            <consortium name="US DOE Joint Genome Institute (JGI-PGF)"/>
            <person name="Walter F."/>
            <person name="Albersmeier A."/>
            <person name="Kalinowski J."/>
            <person name="Ruckert C."/>
        </authorList>
    </citation>
    <scope>NUCLEOTIDE SEQUENCE [LARGE SCALE GENOMIC DNA]</scope>
    <source>
        <strain evidence="8 9">CGMCC 1.12976</strain>
    </source>
</reference>
<feature type="binding site" evidence="6">
    <location>
        <position position="359"/>
    </location>
    <ligand>
        <name>alpha-maltose 1-phosphate</name>
        <dbReference type="ChEBI" id="CHEBI:63576"/>
    </ligand>
</feature>
<dbReference type="InterPro" id="IPR021828">
    <property type="entry name" value="GlgE_dom_N/S"/>
</dbReference>
<feature type="binding site" evidence="6">
    <location>
        <position position="395"/>
    </location>
    <ligand>
        <name>alpha-maltose 1-phosphate</name>
        <dbReference type="ChEBI" id="CHEBI:63576"/>
    </ligand>
</feature>
<dbReference type="EC" id="2.4.99.16" evidence="6"/>
<evidence type="ECO:0000313" key="8">
    <source>
        <dbReference type="EMBL" id="GGF38895.1"/>
    </source>
</evidence>
<dbReference type="HAMAP" id="MF_02124">
    <property type="entry name" value="GlgE"/>
    <property type="match status" value="1"/>
</dbReference>
<evidence type="ECO:0000256" key="2">
    <source>
        <dbReference type="ARBA" id="ARBA00022676"/>
    </source>
</evidence>
<name>A0A917BDV8_9MICO</name>
<comment type="subunit">
    <text evidence="1 6">Homodimer.</text>
</comment>
<feature type="binding site" evidence="6">
    <location>
        <begin position="533"/>
        <end position="534"/>
    </location>
    <ligand>
        <name>alpha-maltose 1-phosphate</name>
        <dbReference type="ChEBI" id="CHEBI:63576"/>
    </ligand>
</feature>
<keyword evidence="3 6" id="KW-0808">Transferase</keyword>
<dbReference type="GO" id="GO:0016758">
    <property type="term" value="F:hexosyltransferase activity"/>
    <property type="evidence" value="ECO:0007669"/>
    <property type="project" value="UniProtKB-UniRule"/>
</dbReference>
<comment type="caution">
    <text evidence="8">The sequence shown here is derived from an EMBL/GenBank/DDBJ whole genome shotgun (WGS) entry which is preliminary data.</text>
</comment>
<dbReference type="InterPro" id="IPR026585">
    <property type="entry name" value="GlgE"/>
</dbReference>
<sequence>MKPVAAAAFEPIIGRIPIVDVFPEVSGGRWPAKAYAGEVVPFGATIFREGHDAVGGRVELVDPTGASSSYGLRMIGTGIDRFQRLAHLPTQGTWRFRIRAFSDDFATWQHNAAIKVPAGIDVDLMFLIASELFVRAGAEAARPAADRALFDDLALLMADATLPAEDRLAAATAPTVLDAVERFPIASLDTFSEWHDVKVERQRAGYGAWYEFFPRSVGAVQNADGTITSGTFRTAARRLPSVAAMGFDVLYLPPIHPIGEAFRKGPNNTLTVEPGDPGSPWAIGGAAGGHDAVHPDLGTVAQFKIFREAAQKVGLEIALDFALQASPDHPWVTTHPEWFTTLPDGSIAYAENPPKKYQDIYPINFDNDPAGIRAEALRLLKFWIATGVKIFRVDNPHTKPLDFWEYVITTINAEYPDVIFLAEAFTRPALMQTLAKVGFQQSYTYFTWRNTKEELEEFLDGLAHETAAFFRPNLFVNTPDILHAYLQFGGRPAYKIRAAIAATGSPSWGVYSGYELIENVARPGSEENIDNEKYQLKPRDFAAAEAADASIAPYITQLNQIRREHPALQQLRNLDIHASDDDSILVYSKYIAGSFTESGEDDGIIVVANVDPWSVRETTVRLDVTKFGLDPGAQFRVTDLITGVTWLWGADNYVRLNAFGEPVHILRVHYEPDALDARAEPATDEAP</sequence>
<dbReference type="InterPro" id="IPR006047">
    <property type="entry name" value="GH13_cat_dom"/>
</dbReference>
<dbReference type="EMBL" id="BMGP01000007">
    <property type="protein sequence ID" value="GGF38895.1"/>
    <property type="molecule type" value="Genomic_DNA"/>
</dbReference>
<evidence type="ECO:0000256" key="6">
    <source>
        <dbReference type="HAMAP-Rule" id="MF_02124"/>
    </source>
</evidence>
<feature type="site" description="Transition state stabilizer" evidence="6">
    <location>
        <position position="480"/>
    </location>
</feature>
<dbReference type="InterPro" id="IPR013783">
    <property type="entry name" value="Ig-like_fold"/>
</dbReference>
<keyword evidence="9" id="KW-1185">Reference proteome</keyword>
<dbReference type="Pfam" id="PF11896">
    <property type="entry name" value="GlgE_dom_N_S"/>
    <property type="match status" value="1"/>
</dbReference>
<gene>
    <name evidence="8" type="primary">glgE2</name>
    <name evidence="6" type="synonym">glgE</name>
    <name evidence="8" type="ORF">GCM10011399_34720</name>
</gene>
<evidence type="ECO:0000256" key="5">
    <source>
        <dbReference type="ARBA" id="ARBA00048735"/>
    </source>
</evidence>
<accession>A0A917BDV8</accession>
<comment type="function">
    <text evidence="6">Maltosyltransferase that uses maltose 1-phosphate (M1P) as the sugar donor to elongate linear or branched alpha-(1-&gt;4)-glucans. Is involved in a branched alpha-glucan biosynthetic pathway from trehalose, together with TreS, Mak and GlgB.</text>
</comment>
<evidence type="ECO:0000256" key="4">
    <source>
        <dbReference type="ARBA" id="ARBA00023277"/>
    </source>
</evidence>
<dbReference type="AlphaFoldDB" id="A0A917BDV8"/>
<dbReference type="Gene3D" id="2.60.40.10">
    <property type="entry name" value="Immunoglobulins"/>
    <property type="match status" value="1"/>
</dbReference>
<dbReference type="SMART" id="SM00642">
    <property type="entry name" value="Aamy"/>
    <property type="match status" value="1"/>
</dbReference>
<dbReference type="GO" id="GO:0004553">
    <property type="term" value="F:hydrolase activity, hydrolyzing O-glycosyl compounds"/>
    <property type="evidence" value="ECO:0007669"/>
    <property type="project" value="InterPro"/>
</dbReference>
<dbReference type="Pfam" id="PF21702">
    <property type="entry name" value="GLGE_C"/>
    <property type="match status" value="1"/>
</dbReference>
<dbReference type="InterPro" id="IPR049171">
    <property type="entry name" value="GLGE_C"/>
</dbReference>
<protein>
    <recommendedName>
        <fullName evidence="6">Alpha-1,4-glucan:maltose-1-phosphate maltosyltransferase</fullName>
        <shortName evidence="6">GMPMT</shortName>
        <ecNumber evidence="6">2.4.99.16</ecNumber>
    </recommendedName>
    <alternativeName>
        <fullName evidence="6">(1-&gt;4)-alpha-D-glucan:maltose-1-phosphate alpha-D-maltosyltransferase</fullName>
    </alternativeName>
</protein>
<dbReference type="InterPro" id="IPR017853">
    <property type="entry name" value="GH"/>
</dbReference>
<dbReference type="GO" id="GO:0030979">
    <property type="term" value="P:alpha-glucan biosynthetic process"/>
    <property type="evidence" value="ECO:0007669"/>
    <property type="project" value="UniProtKB-UniRule"/>
</dbReference>
<feature type="active site" description="Nucleophile" evidence="6">
    <location>
        <position position="394"/>
    </location>
</feature>
<dbReference type="PANTHER" id="PTHR47786:SF2">
    <property type="entry name" value="GLYCOSYL HYDROLASE FAMILY 13 CATALYTIC DOMAIN-CONTAINING PROTEIN"/>
    <property type="match status" value="1"/>
</dbReference>
<dbReference type="Proteomes" id="UP000598775">
    <property type="component" value="Unassembled WGS sequence"/>
</dbReference>
<keyword evidence="2 6" id="KW-0328">Glycosyltransferase</keyword>
<feature type="binding site" evidence="6">
    <location>
        <position position="264"/>
    </location>
    <ligand>
        <name>alpha-maltose 1-phosphate</name>
        <dbReference type="ChEBI" id="CHEBI:63576"/>
    </ligand>
</feature>
<proteinExistence type="inferred from homology"/>